<accession>A0A822XPI2</accession>
<sequence length="25" mass="2738">MLVSDFCFLVLLSLHVQVGRCGSIT</sequence>
<organism evidence="1 2">
    <name type="scientific">Nelumbo nucifera</name>
    <name type="common">Sacred lotus</name>
    <dbReference type="NCBI Taxonomy" id="4432"/>
    <lineage>
        <taxon>Eukaryota</taxon>
        <taxon>Viridiplantae</taxon>
        <taxon>Streptophyta</taxon>
        <taxon>Embryophyta</taxon>
        <taxon>Tracheophyta</taxon>
        <taxon>Spermatophyta</taxon>
        <taxon>Magnoliopsida</taxon>
        <taxon>Proteales</taxon>
        <taxon>Nelumbonaceae</taxon>
        <taxon>Nelumbo</taxon>
    </lineage>
</organism>
<evidence type="ECO:0000313" key="2">
    <source>
        <dbReference type="Proteomes" id="UP000607653"/>
    </source>
</evidence>
<dbReference type="AlphaFoldDB" id="A0A822XPI2"/>
<evidence type="ECO:0000313" key="1">
    <source>
        <dbReference type="EMBL" id="DAD20826.1"/>
    </source>
</evidence>
<comment type="caution">
    <text evidence="1">The sequence shown here is derived from an EMBL/GenBank/DDBJ whole genome shotgun (WGS) entry which is preliminary data.</text>
</comment>
<name>A0A822XPI2_NELNU</name>
<gene>
    <name evidence="1" type="ORF">HUJ06_022289</name>
</gene>
<protein>
    <submittedName>
        <fullName evidence="1">Uncharacterized protein</fullName>
    </submittedName>
</protein>
<keyword evidence="2" id="KW-1185">Reference proteome</keyword>
<proteinExistence type="predicted"/>
<dbReference type="EMBL" id="DUZY01000001">
    <property type="protein sequence ID" value="DAD20826.1"/>
    <property type="molecule type" value="Genomic_DNA"/>
</dbReference>
<reference evidence="1 2" key="1">
    <citation type="journal article" date="2020" name="Mol. Biol. Evol.">
        <title>Distinct Expression and Methylation Patterns for Genes with Different Fates following a Single Whole-Genome Duplication in Flowering Plants.</title>
        <authorList>
            <person name="Shi T."/>
            <person name="Rahmani R.S."/>
            <person name="Gugger P.F."/>
            <person name="Wang M."/>
            <person name="Li H."/>
            <person name="Zhang Y."/>
            <person name="Li Z."/>
            <person name="Wang Q."/>
            <person name="Van de Peer Y."/>
            <person name="Marchal K."/>
            <person name="Chen J."/>
        </authorList>
    </citation>
    <scope>NUCLEOTIDE SEQUENCE [LARGE SCALE GENOMIC DNA]</scope>
    <source>
        <tissue evidence="1">Leaf</tissue>
    </source>
</reference>
<dbReference type="Proteomes" id="UP000607653">
    <property type="component" value="Unassembled WGS sequence"/>
</dbReference>